<dbReference type="KEGG" id="saga:M5M_18495"/>
<feature type="chain" id="PRO_5003878693" evidence="1">
    <location>
        <begin position="19"/>
        <end position="130"/>
    </location>
</feature>
<accession>K4L3P8</accession>
<dbReference type="Proteomes" id="UP000000466">
    <property type="component" value="Chromosome"/>
</dbReference>
<dbReference type="EMBL" id="CP003746">
    <property type="protein sequence ID" value="AFV00828.1"/>
    <property type="molecule type" value="Genomic_DNA"/>
</dbReference>
<dbReference type="AlphaFoldDB" id="K4L3P8"/>
<dbReference type="RefSeq" id="WP_015048978.1">
    <property type="nucleotide sequence ID" value="NC_018868.3"/>
</dbReference>
<evidence type="ECO:0000256" key="1">
    <source>
        <dbReference type="SAM" id="SignalP"/>
    </source>
</evidence>
<evidence type="ECO:0000313" key="3">
    <source>
        <dbReference type="Proteomes" id="UP000000466"/>
    </source>
</evidence>
<evidence type="ECO:0000313" key="2">
    <source>
        <dbReference type="EMBL" id="AFV00828.1"/>
    </source>
</evidence>
<dbReference type="HOGENOM" id="CLU_1936701_0_0_6"/>
<organism evidence="2 3">
    <name type="scientific">Simiduia agarivorans (strain DSM 21679 / JCM 13881 / BCRC 17597 / SA1)</name>
    <dbReference type="NCBI Taxonomy" id="1117647"/>
    <lineage>
        <taxon>Bacteria</taxon>
        <taxon>Pseudomonadati</taxon>
        <taxon>Pseudomonadota</taxon>
        <taxon>Gammaproteobacteria</taxon>
        <taxon>Cellvibrionales</taxon>
        <taxon>Cellvibrionaceae</taxon>
        <taxon>Simiduia</taxon>
    </lineage>
</organism>
<protein>
    <submittedName>
        <fullName evidence="2">Uncharacterized protein</fullName>
    </submittedName>
</protein>
<keyword evidence="1" id="KW-0732">Signal</keyword>
<dbReference type="OrthoDB" id="5739259at2"/>
<sequence length="130" mass="14509">MNRLILLLCLGAALPVVAEQRLDEAGRPCEEAVDLAERGQFHRLHFECAQKPEKAYDVPSPEAGEPVHVPGAEYHAKASFANAESVSDAVNELFSQMMTHCPKGWQKDREWVEATNEGFALFYQFTCSDL</sequence>
<feature type="signal peptide" evidence="1">
    <location>
        <begin position="1"/>
        <end position="18"/>
    </location>
</feature>
<dbReference type="STRING" id="1117647.M5M_18495"/>
<gene>
    <name evidence="2" type="ordered locus">M5M_18495</name>
</gene>
<name>K4L3P8_SIMAS</name>
<reference evidence="2 3" key="1">
    <citation type="journal article" date="2013" name="Genome Announc.">
        <title>Complete genome sequence of Simiduia agarivorans SA1(T), a marine bacterium able to degrade a variety of polysaccharides.</title>
        <authorList>
            <person name="Lin S.Y."/>
            <person name="Shieh W.Y."/>
            <person name="Chen J.S."/>
            <person name="Tang S.L."/>
        </authorList>
    </citation>
    <scope>NUCLEOTIDE SEQUENCE [LARGE SCALE GENOMIC DNA]</scope>
    <source>
        <strain evidence="3">DSM 21679 / JCM 13881 / BCRC 17597 / SA1</strain>
    </source>
</reference>
<keyword evidence="3" id="KW-1185">Reference proteome</keyword>
<proteinExistence type="predicted"/>